<dbReference type="SUPFAM" id="SSF52540">
    <property type="entry name" value="P-loop containing nucleoside triphosphate hydrolases"/>
    <property type="match status" value="1"/>
</dbReference>
<gene>
    <name evidence="3" type="ORF">OIU84_020099</name>
</gene>
<evidence type="ECO:0000259" key="2">
    <source>
        <dbReference type="Pfam" id="PF14510"/>
    </source>
</evidence>
<dbReference type="InterPro" id="IPR027417">
    <property type="entry name" value="P-loop_NTPase"/>
</dbReference>
<proteinExistence type="predicted"/>
<evidence type="ECO:0000313" key="3">
    <source>
        <dbReference type="EMBL" id="KAJ6432995.1"/>
    </source>
</evidence>
<evidence type="ECO:0000313" key="4">
    <source>
        <dbReference type="Proteomes" id="UP001162972"/>
    </source>
</evidence>
<organism evidence="3 4">
    <name type="scientific">Salix udensis</name>
    <dbReference type="NCBI Taxonomy" id="889485"/>
    <lineage>
        <taxon>Eukaryota</taxon>
        <taxon>Viridiplantae</taxon>
        <taxon>Streptophyta</taxon>
        <taxon>Embryophyta</taxon>
        <taxon>Tracheophyta</taxon>
        <taxon>Spermatophyta</taxon>
        <taxon>Magnoliopsida</taxon>
        <taxon>eudicotyledons</taxon>
        <taxon>Gunneridae</taxon>
        <taxon>Pentapetalae</taxon>
        <taxon>rosids</taxon>
        <taxon>fabids</taxon>
        <taxon>Malpighiales</taxon>
        <taxon>Salicaceae</taxon>
        <taxon>Saliceae</taxon>
        <taxon>Salix</taxon>
    </lineage>
</organism>
<dbReference type="EMBL" id="JAPFFJ010000003">
    <property type="protein sequence ID" value="KAJ6432995.1"/>
    <property type="molecule type" value="Genomic_DNA"/>
</dbReference>
<dbReference type="PANTHER" id="PTHR48040">
    <property type="entry name" value="PLEIOTROPIC DRUG RESISTANCE PROTEIN 1-LIKE ISOFORM X1"/>
    <property type="match status" value="1"/>
</dbReference>
<feature type="transmembrane region" description="Helical" evidence="1">
    <location>
        <begin position="258"/>
        <end position="276"/>
    </location>
</feature>
<comment type="caution">
    <text evidence="3">The sequence shown here is derived from an EMBL/GenBank/DDBJ whole genome shotgun (WGS) entry which is preliminary data.</text>
</comment>
<keyword evidence="1" id="KW-1133">Transmembrane helix</keyword>
<dbReference type="AlphaFoldDB" id="A0AAD6L0G1"/>
<dbReference type="Proteomes" id="UP001162972">
    <property type="component" value="Chromosome 10"/>
</dbReference>
<keyword evidence="1" id="KW-0812">Transmembrane</keyword>
<keyword evidence="1" id="KW-0472">Membrane</keyword>
<accession>A0AAD6L0G1</accession>
<dbReference type="Pfam" id="PF14510">
    <property type="entry name" value="ABC_trans_N"/>
    <property type="match status" value="1"/>
</dbReference>
<keyword evidence="4" id="KW-1185">Reference proteome</keyword>
<protein>
    <recommendedName>
        <fullName evidence="2">Pleiotropic ABC efflux transporter N-terminal domain-containing protein</fullName>
    </recommendedName>
</protein>
<evidence type="ECO:0000256" key="1">
    <source>
        <dbReference type="SAM" id="Phobius"/>
    </source>
</evidence>
<dbReference type="PANTHER" id="PTHR48040:SF60">
    <property type="entry name" value="ABC TRANSPORTER DOMAIN-CONTAINING PROTEIN"/>
    <property type="match status" value="1"/>
</dbReference>
<sequence>MRSLSSASKRNWASTSIREVWVNQGDAIQKSGREEDEEELRWAAIERLPTYDRLRKGILKQVLDSGSIRYEEVDVANLVVQCKKQLIGSILKVADEDNEIFLRRVREKTDRVGIDSPKIEFRFEHLSVEGDAFAGTRALPTLVNVSMNKLEVVPPVILITSADKLFDSNHVEHAEKRMTLLLGPPGSGKTPLLQALSGKRIKELRVCLCFHFWSHAILDELSMREKEAGITPDPEIDAFMKAKAMAGQEASLGFEYDFLGAVAAAHIGFVLLFLRLERILQTVMSEI</sequence>
<reference evidence="3 4" key="1">
    <citation type="journal article" date="2023" name="Int. J. Mol. Sci.">
        <title>De Novo Assembly and Annotation of 11 Diverse Shrub Willow (Salix) Genomes Reveals Novel Gene Organization in Sex-Linked Regions.</title>
        <authorList>
            <person name="Hyden B."/>
            <person name="Feng K."/>
            <person name="Yates T.B."/>
            <person name="Jawdy S."/>
            <person name="Cereghino C."/>
            <person name="Smart L.B."/>
            <person name="Muchero W."/>
        </authorList>
    </citation>
    <scope>NUCLEOTIDE SEQUENCE [LARGE SCALE GENOMIC DNA]</scope>
    <source>
        <tissue evidence="3">Shoot tip</tissue>
    </source>
</reference>
<dbReference type="InterPro" id="IPR029481">
    <property type="entry name" value="ABC_trans_N"/>
</dbReference>
<name>A0AAD6L0G1_9ROSI</name>
<feature type="domain" description="Pleiotropic ABC efflux transporter N-terminal" evidence="2">
    <location>
        <begin position="95"/>
        <end position="145"/>
    </location>
</feature>